<accession>A0A504YB54</accession>
<dbReference type="SMART" id="SM00734">
    <property type="entry name" value="ZnF_Rad18"/>
    <property type="match status" value="1"/>
</dbReference>
<dbReference type="OrthoDB" id="6284114at2759"/>
<protein>
    <submittedName>
        <fullName evidence="8">Putative rab geranylgeranyl transferase alpha subunit</fullName>
    </submittedName>
</protein>
<evidence type="ECO:0000256" key="2">
    <source>
        <dbReference type="ARBA" id="ARBA00022763"/>
    </source>
</evidence>
<dbReference type="InterPro" id="IPR036775">
    <property type="entry name" value="DNA_pol_Y-fam_lit_finger_sf"/>
</dbReference>
<dbReference type="GO" id="GO:0005634">
    <property type="term" value="C:nucleus"/>
    <property type="evidence" value="ECO:0007669"/>
    <property type="project" value="TreeGrafter"/>
</dbReference>
<feature type="domain" description="UBZ4-type" evidence="7">
    <location>
        <begin position="233"/>
        <end position="259"/>
    </location>
</feature>
<reference evidence="8 9" key="1">
    <citation type="submission" date="2019-04" db="EMBL/GenBank/DDBJ databases">
        <title>Annotation for the trematode Fasciola gigantica.</title>
        <authorList>
            <person name="Choi Y.-J."/>
        </authorList>
    </citation>
    <scope>NUCLEOTIDE SEQUENCE [LARGE SCALE GENOMIC DNA]</scope>
    <source>
        <strain evidence="8">Uganda_cow_1</strain>
    </source>
</reference>
<dbReference type="InterPro" id="IPR050116">
    <property type="entry name" value="DNA_polymerase-Y"/>
</dbReference>
<keyword evidence="9" id="KW-1185">Reference proteome</keyword>
<feature type="region of interest" description="Disordered" evidence="6">
    <location>
        <begin position="108"/>
        <end position="127"/>
    </location>
</feature>
<keyword evidence="1" id="KW-0479">Metal-binding</keyword>
<proteinExistence type="predicted"/>
<dbReference type="InterPro" id="IPR006642">
    <property type="entry name" value="Rad18_UBZ4"/>
</dbReference>
<gene>
    <name evidence="8" type="ORF">FGIG_08444</name>
</gene>
<feature type="region of interest" description="Disordered" evidence="6">
    <location>
        <begin position="1"/>
        <end position="20"/>
    </location>
</feature>
<dbReference type="GO" id="GO:0006281">
    <property type="term" value="P:DNA repair"/>
    <property type="evidence" value="ECO:0007669"/>
    <property type="project" value="UniProtKB-KW"/>
</dbReference>
<feature type="compositionally biased region" description="Basic and acidic residues" evidence="6">
    <location>
        <begin position="113"/>
        <end position="123"/>
    </location>
</feature>
<dbReference type="GO" id="GO:0008270">
    <property type="term" value="F:zinc ion binding"/>
    <property type="evidence" value="ECO:0007669"/>
    <property type="project" value="UniProtKB-KW"/>
</dbReference>
<feature type="compositionally biased region" description="Basic and acidic residues" evidence="6">
    <location>
        <begin position="1"/>
        <end position="10"/>
    </location>
</feature>
<feature type="region of interest" description="Disordered" evidence="6">
    <location>
        <begin position="300"/>
        <end position="338"/>
    </location>
</feature>
<name>A0A504YB54_FASGI</name>
<dbReference type="GO" id="GO:0003684">
    <property type="term" value="F:damaged DNA binding"/>
    <property type="evidence" value="ECO:0007669"/>
    <property type="project" value="InterPro"/>
</dbReference>
<dbReference type="Gene3D" id="3.30.1490.100">
    <property type="entry name" value="DNA polymerase, Y-family, little finger domain"/>
    <property type="match status" value="1"/>
</dbReference>
<evidence type="ECO:0000256" key="3">
    <source>
        <dbReference type="ARBA" id="ARBA00022771"/>
    </source>
</evidence>
<evidence type="ECO:0000256" key="4">
    <source>
        <dbReference type="ARBA" id="ARBA00022833"/>
    </source>
</evidence>
<evidence type="ECO:0000256" key="6">
    <source>
        <dbReference type="SAM" id="MobiDB-lite"/>
    </source>
</evidence>
<evidence type="ECO:0000259" key="7">
    <source>
        <dbReference type="SMART" id="SM00734"/>
    </source>
</evidence>
<keyword evidence="8" id="KW-0808">Transferase</keyword>
<keyword evidence="5" id="KW-0234">DNA repair</keyword>
<evidence type="ECO:0000313" key="9">
    <source>
        <dbReference type="Proteomes" id="UP000316759"/>
    </source>
</evidence>
<keyword evidence="3" id="KW-0863">Zinc-finger</keyword>
<dbReference type="AlphaFoldDB" id="A0A504YB54"/>
<sequence>MKLDTFENRSRSQTLPDYTNEPEVIATFGIELLREEMTNERSSHHSPVASTSLLQVVDAKPTKSLTLRLMGLRMASLMPVEMCPQIRQRSIEEALTQIVAMQPIKLDATQSKQTEDSTPERAKSVKTRVYTPRPKLTKISLTLPKSRKKLGKIGRPACSKLSQRKRQCTPVKNQKTVQIPRLVRAGSEPSDGSLRWCLTTTQENAAVDNRPSTSIVARMPATASTSSPEAPLSISCPVCEKQWQVQSEAEFNHHLDACLSRETIAEVVRETLIPRSEVSCNSSKIQTGFYSRKRPSLSTSAGFRINSPLTKRKPRPTIPGASAQQSRGPMDSFIQSQI</sequence>
<dbReference type="PANTHER" id="PTHR11076:SF33">
    <property type="entry name" value="DNA POLYMERASE KAPPA"/>
    <property type="match status" value="1"/>
</dbReference>
<dbReference type="Gene3D" id="3.30.160.60">
    <property type="entry name" value="Classic Zinc Finger"/>
    <property type="match status" value="1"/>
</dbReference>
<evidence type="ECO:0000256" key="1">
    <source>
        <dbReference type="ARBA" id="ARBA00022723"/>
    </source>
</evidence>
<dbReference type="EMBL" id="SUNJ01015080">
    <property type="protein sequence ID" value="TPP56038.1"/>
    <property type="molecule type" value="Genomic_DNA"/>
</dbReference>
<dbReference type="GO" id="GO:0042276">
    <property type="term" value="P:error-prone translesion synthesis"/>
    <property type="evidence" value="ECO:0007669"/>
    <property type="project" value="TreeGrafter"/>
</dbReference>
<organism evidence="8 9">
    <name type="scientific">Fasciola gigantica</name>
    <name type="common">Giant liver fluke</name>
    <dbReference type="NCBI Taxonomy" id="46835"/>
    <lineage>
        <taxon>Eukaryota</taxon>
        <taxon>Metazoa</taxon>
        <taxon>Spiralia</taxon>
        <taxon>Lophotrochozoa</taxon>
        <taxon>Platyhelminthes</taxon>
        <taxon>Trematoda</taxon>
        <taxon>Digenea</taxon>
        <taxon>Plagiorchiida</taxon>
        <taxon>Echinostomata</taxon>
        <taxon>Echinostomatoidea</taxon>
        <taxon>Fasciolidae</taxon>
        <taxon>Fasciola</taxon>
    </lineage>
</organism>
<dbReference type="PANTHER" id="PTHR11076">
    <property type="entry name" value="DNA REPAIR POLYMERASE UMUC / TRANSFERASE FAMILY MEMBER"/>
    <property type="match status" value="1"/>
</dbReference>
<keyword evidence="2" id="KW-0227">DNA damage</keyword>
<evidence type="ECO:0000313" key="8">
    <source>
        <dbReference type="EMBL" id="TPP56038.1"/>
    </source>
</evidence>
<evidence type="ECO:0000256" key="5">
    <source>
        <dbReference type="ARBA" id="ARBA00023204"/>
    </source>
</evidence>
<comment type="caution">
    <text evidence="8">The sequence shown here is derived from an EMBL/GenBank/DDBJ whole genome shotgun (WGS) entry which is preliminary data.</text>
</comment>
<dbReference type="Proteomes" id="UP000316759">
    <property type="component" value="Unassembled WGS sequence"/>
</dbReference>
<keyword evidence="4" id="KW-0862">Zinc</keyword>
<dbReference type="GO" id="GO:0003887">
    <property type="term" value="F:DNA-directed DNA polymerase activity"/>
    <property type="evidence" value="ECO:0007669"/>
    <property type="project" value="TreeGrafter"/>
</dbReference>
<feature type="compositionally biased region" description="Polar residues" evidence="6">
    <location>
        <begin position="322"/>
        <end position="338"/>
    </location>
</feature>